<dbReference type="PROSITE" id="PS00062">
    <property type="entry name" value="ALDOKETO_REDUCTASE_2"/>
    <property type="match status" value="1"/>
</dbReference>
<evidence type="ECO:0000256" key="1">
    <source>
        <dbReference type="ARBA" id="ARBA00007905"/>
    </source>
</evidence>
<keyword evidence="2" id="KW-0521">NADP</keyword>
<feature type="active site" description="Proton donor" evidence="4">
    <location>
        <position position="95"/>
    </location>
</feature>
<dbReference type="PROSITE" id="PS00798">
    <property type="entry name" value="ALDOKETO_REDUCTASE_1"/>
    <property type="match status" value="1"/>
</dbReference>
<dbReference type="PIRSF" id="PIRSF000097">
    <property type="entry name" value="AKR"/>
    <property type="match status" value="1"/>
</dbReference>
<evidence type="ECO:0000313" key="9">
    <source>
        <dbReference type="Proteomes" id="UP000183585"/>
    </source>
</evidence>
<feature type="domain" description="NADP-dependent oxidoreductase" evidence="7">
    <location>
        <begin position="62"/>
        <end position="301"/>
    </location>
</feature>
<dbReference type="InterPro" id="IPR023210">
    <property type="entry name" value="NADP_OxRdtase_dom"/>
</dbReference>
<dbReference type="InterPro" id="IPR020471">
    <property type="entry name" value="AKR"/>
</dbReference>
<accession>A0A1C4W1M1</accession>
<feature type="binding site" evidence="5">
    <location>
        <position position="151"/>
    </location>
    <ligand>
        <name>substrate</name>
    </ligand>
</feature>
<keyword evidence="9" id="KW-1185">Reference proteome</keyword>
<keyword evidence="3" id="KW-0560">Oxidoreductase</keyword>
<sequence length="303" mass="32909">MLLQAVGHPRILRRTGRSRRRASCAGRAAAGMAGAIRGTTAAMDTLDQPTVLLPGDVRMPLLGFGTWQATGEAGHAAVLAALDAGYRHVDTATMYGNEAEVGRAVRDSGLRREDVFVTTKLPPDRVGRERETIEASLRALGLDHVDLWLIHWPPSAASDSIPVWRELLAARDEGLTRAVGVSNYGTGQLDELIQATGEVPAVNQIRWGPALYDRRRHAEHRDRGVVLEGYSPFKSTDLSDPVLTRIAAAHDVSPAQVVLRWHVDHGIVVIPKSVTPERIRANADIWGFSLTAEEMHDIDALGG</sequence>
<dbReference type="PANTHER" id="PTHR43827">
    <property type="entry name" value="2,5-DIKETO-D-GLUCONIC ACID REDUCTASE"/>
    <property type="match status" value="1"/>
</dbReference>
<organism evidence="8 9">
    <name type="scientific">Micromonospora carbonacea</name>
    <dbReference type="NCBI Taxonomy" id="47853"/>
    <lineage>
        <taxon>Bacteria</taxon>
        <taxon>Bacillati</taxon>
        <taxon>Actinomycetota</taxon>
        <taxon>Actinomycetes</taxon>
        <taxon>Micromonosporales</taxon>
        <taxon>Micromonosporaceae</taxon>
        <taxon>Micromonospora</taxon>
    </lineage>
</organism>
<name>A0A1C4W1M1_9ACTN</name>
<evidence type="ECO:0000256" key="6">
    <source>
        <dbReference type="PIRSR" id="PIRSR000097-3"/>
    </source>
</evidence>
<dbReference type="GO" id="GO:0016616">
    <property type="term" value="F:oxidoreductase activity, acting on the CH-OH group of donors, NAD or NADP as acceptor"/>
    <property type="evidence" value="ECO:0007669"/>
    <property type="project" value="UniProtKB-ARBA"/>
</dbReference>
<feature type="site" description="Lowers pKa of active site Tyr" evidence="6">
    <location>
        <position position="120"/>
    </location>
</feature>
<dbReference type="FunFam" id="3.20.20.100:FF:000002">
    <property type="entry name" value="2,5-diketo-D-gluconic acid reductase A"/>
    <property type="match status" value="1"/>
</dbReference>
<gene>
    <name evidence="8" type="ORF">GA0070563_10362</name>
</gene>
<dbReference type="STRING" id="47853.TK50_08105"/>
<reference evidence="9" key="1">
    <citation type="submission" date="2016-06" db="EMBL/GenBank/DDBJ databases">
        <authorList>
            <person name="Varghese N."/>
            <person name="Submissions Spin"/>
        </authorList>
    </citation>
    <scope>NUCLEOTIDE SEQUENCE [LARGE SCALE GENOMIC DNA]</scope>
    <source>
        <strain evidence="9">DSM 43168</strain>
    </source>
</reference>
<evidence type="ECO:0000259" key="7">
    <source>
        <dbReference type="Pfam" id="PF00248"/>
    </source>
</evidence>
<dbReference type="InterPro" id="IPR018170">
    <property type="entry name" value="Aldo/ket_reductase_CS"/>
</dbReference>
<proteinExistence type="inferred from homology"/>
<evidence type="ECO:0000256" key="2">
    <source>
        <dbReference type="ARBA" id="ARBA00022857"/>
    </source>
</evidence>
<dbReference type="AlphaFoldDB" id="A0A1C4W1M1"/>
<dbReference type="CDD" id="cd19071">
    <property type="entry name" value="AKR_AKR1-5-like"/>
    <property type="match status" value="1"/>
</dbReference>
<evidence type="ECO:0000256" key="5">
    <source>
        <dbReference type="PIRSR" id="PIRSR000097-2"/>
    </source>
</evidence>
<protein>
    <submittedName>
        <fullName evidence="8">Aldo/keto reductase</fullName>
    </submittedName>
</protein>
<dbReference type="PROSITE" id="PS00063">
    <property type="entry name" value="ALDOKETO_REDUCTASE_3"/>
    <property type="match status" value="1"/>
</dbReference>
<dbReference type="SUPFAM" id="SSF51430">
    <property type="entry name" value="NAD(P)-linked oxidoreductase"/>
    <property type="match status" value="1"/>
</dbReference>
<dbReference type="Pfam" id="PF00248">
    <property type="entry name" value="Aldo_ket_red"/>
    <property type="match status" value="1"/>
</dbReference>
<evidence type="ECO:0000313" key="8">
    <source>
        <dbReference type="EMBL" id="SCE90133.1"/>
    </source>
</evidence>
<dbReference type="Gene3D" id="3.20.20.100">
    <property type="entry name" value="NADP-dependent oxidoreductase domain"/>
    <property type="match status" value="1"/>
</dbReference>
<dbReference type="PRINTS" id="PR00069">
    <property type="entry name" value="ALDKETRDTASE"/>
</dbReference>
<evidence type="ECO:0000256" key="4">
    <source>
        <dbReference type="PIRSR" id="PIRSR000097-1"/>
    </source>
</evidence>
<dbReference type="PANTHER" id="PTHR43827:SF3">
    <property type="entry name" value="NADP-DEPENDENT OXIDOREDUCTASE DOMAIN-CONTAINING PROTEIN"/>
    <property type="match status" value="1"/>
</dbReference>
<evidence type="ECO:0000256" key="3">
    <source>
        <dbReference type="ARBA" id="ARBA00023002"/>
    </source>
</evidence>
<dbReference type="InterPro" id="IPR036812">
    <property type="entry name" value="NAD(P)_OxRdtase_dom_sf"/>
</dbReference>
<dbReference type="Proteomes" id="UP000183585">
    <property type="component" value="Unassembled WGS sequence"/>
</dbReference>
<dbReference type="EMBL" id="FMCT01000003">
    <property type="protein sequence ID" value="SCE90133.1"/>
    <property type="molecule type" value="Genomic_DNA"/>
</dbReference>
<comment type="similarity">
    <text evidence="1">Belongs to the aldo/keto reductase family.</text>
</comment>